<evidence type="ECO:0000313" key="2">
    <source>
        <dbReference type="RefSeq" id="XP_034245760.1"/>
    </source>
</evidence>
<sequence length="162" mass="17817">MSGRPVPYAPHGPAAIKAVLAVRLTRCPEEWNVEAVETLCSTAKHSSFRATVEAGSAKSRVGSIQKAFRKQFKERFTAELQTGARCRRGDGYYSHALVWLRKPQSHSFPECCMRITSNLAHLTRAVSSLLEPPPGPPGPSLLGPSMILTHGQVSLCIPWIYY</sequence>
<organism evidence="2">
    <name type="scientific">Thrips palmi</name>
    <name type="common">Melon thrips</name>
    <dbReference type="NCBI Taxonomy" id="161013"/>
    <lineage>
        <taxon>Eukaryota</taxon>
        <taxon>Metazoa</taxon>
        <taxon>Ecdysozoa</taxon>
        <taxon>Arthropoda</taxon>
        <taxon>Hexapoda</taxon>
        <taxon>Insecta</taxon>
        <taxon>Pterygota</taxon>
        <taxon>Neoptera</taxon>
        <taxon>Paraneoptera</taxon>
        <taxon>Thysanoptera</taxon>
        <taxon>Terebrantia</taxon>
        <taxon>Thripoidea</taxon>
        <taxon>Thripidae</taxon>
        <taxon>Thrips</taxon>
    </lineage>
</organism>
<dbReference type="InParanoid" id="A0A6P8Z6D5"/>
<dbReference type="AlphaFoldDB" id="A0A6P8Z6D5"/>
<protein>
    <submittedName>
        <fullName evidence="2">Uncharacterized protein LOC117647895</fullName>
    </submittedName>
</protein>
<keyword evidence="1" id="KW-1185">Reference proteome</keyword>
<dbReference type="Proteomes" id="UP000515158">
    <property type="component" value="Unplaced"/>
</dbReference>
<dbReference type="RefSeq" id="XP_034245760.1">
    <property type="nucleotide sequence ID" value="XM_034389869.1"/>
</dbReference>
<evidence type="ECO:0000313" key="1">
    <source>
        <dbReference type="Proteomes" id="UP000515158"/>
    </source>
</evidence>
<accession>A0A6P8Z6D5</accession>
<dbReference type="KEGG" id="tpal:117647895"/>
<gene>
    <name evidence="2" type="primary">LOC117647895</name>
</gene>
<name>A0A6P8Z6D5_THRPL</name>
<proteinExistence type="predicted"/>
<dbReference type="GeneID" id="117647895"/>
<reference evidence="2" key="1">
    <citation type="submission" date="2025-08" db="UniProtKB">
        <authorList>
            <consortium name="RefSeq"/>
        </authorList>
    </citation>
    <scope>IDENTIFICATION</scope>
    <source>
        <tissue evidence="2">Total insect</tissue>
    </source>
</reference>